<dbReference type="GO" id="GO:0003677">
    <property type="term" value="F:DNA binding"/>
    <property type="evidence" value="ECO:0007669"/>
    <property type="project" value="InterPro"/>
</dbReference>
<keyword evidence="3" id="KW-0805">Transcription regulation</keyword>
<evidence type="ECO:0000256" key="6">
    <source>
        <dbReference type="PROSITE-ProRule" id="PRU00169"/>
    </source>
</evidence>
<keyword evidence="5" id="KW-0539">Nucleus</keyword>
<dbReference type="GO" id="GO:0005634">
    <property type="term" value="C:nucleus"/>
    <property type="evidence" value="ECO:0007669"/>
    <property type="project" value="UniProtKB-SubCell"/>
</dbReference>
<dbReference type="PROSITE" id="PS50110">
    <property type="entry name" value="RESPONSE_REGULATORY"/>
    <property type="match status" value="1"/>
</dbReference>
<dbReference type="OrthoDB" id="60033at2759"/>
<evidence type="ECO:0000313" key="9">
    <source>
        <dbReference type="EMBL" id="KAF9617664.1"/>
    </source>
</evidence>
<name>A0A835M8H4_9MAGN</name>
<protein>
    <recommendedName>
        <fullName evidence="8">Response regulatory domain-containing protein</fullName>
    </recommendedName>
</protein>
<evidence type="ECO:0000256" key="3">
    <source>
        <dbReference type="ARBA" id="ARBA00023015"/>
    </source>
</evidence>
<comment type="caution">
    <text evidence="9">The sequence shown here is derived from an EMBL/GenBank/DDBJ whole genome shotgun (WGS) entry which is preliminary data.</text>
</comment>
<evidence type="ECO:0000313" key="10">
    <source>
        <dbReference type="Proteomes" id="UP000631114"/>
    </source>
</evidence>
<dbReference type="SMART" id="SM00448">
    <property type="entry name" value="REC"/>
    <property type="match status" value="1"/>
</dbReference>
<dbReference type="InterPro" id="IPR011006">
    <property type="entry name" value="CheY-like_superfamily"/>
</dbReference>
<feature type="domain" description="Response regulatory" evidence="8">
    <location>
        <begin position="30"/>
        <end position="145"/>
    </location>
</feature>
<dbReference type="Proteomes" id="UP000631114">
    <property type="component" value="Unassembled WGS sequence"/>
</dbReference>
<sequence length="519" mass="58438">MKLQEIDETNDTPSPQNSHEDNNKFPEGMRVLAIDDDRACLRILERLLMKCRYKVTGTTEPAKAIKLLEENKNNFDIVITDVHMPCGGGLKIMETVGLEMDIPVVMVSSDDKQSTVMEGINHGACDYLIKPIRLVEIKNIWQHVLRRTKSDFNHSDVAKESKPGTSKGTKRARSKDKDDITCIDESTNSKRQRFNWKQEYHALFISVVKDLEIDKAVPSKILERMNIPGLTREQVASHLQKFRNGLKKSKSLTDNTVSTGIEEHLSSTTRLPFNNQRCSAVTHQGFKGNGCSSDMMIKFNHPLQNIETCGSSVVNPKLPPHCFNQQNIYPLPYHQSLPAMHHTHQRMQVPTFGGVTSNSLKMDHVQHSGLRYQGFPSRIIPTNKYTELSSSVQNYNVRSEHPPSGYPIFGCTSNIQPSGESLGFDNSFYRELIPNAVIPAEMSIPAHPQSEAIENFIPGQFESSNILNEELTTYIDENFMLSGHNLMDEQPINHMETDNLLQPSSCSSTDDDLSAVVKQ</sequence>
<dbReference type="InterPro" id="IPR009057">
    <property type="entry name" value="Homeodomain-like_sf"/>
</dbReference>
<evidence type="ECO:0000256" key="5">
    <source>
        <dbReference type="ARBA" id="ARBA00023242"/>
    </source>
</evidence>
<evidence type="ECO:0000256" key="4">
    <source>
        <dbReference type="ARBA" id="ARBA00023163"/>
    </source>
</evidence>
<keyword evidence="4" id="KW-0804">Transcription</keyword>
<dbReference type="GO" id="GO:0009736">
    <property type="term" value="P:cytokinin-activated signaling pathway"/>
    <property type="evidence" value="ECO:0007669"/>
    <property type="project" value="InterPro"/>
</dbReference>
<feature type="modified residue" description="4-aspartylphosphate" evidence="6">
    <location>
        <position position="81"/>
    </location>
</feature>
<dbReference type="InterPro" id="IPR045279">
    <property type="entry name" value="ARR-like"/>
</dbReference>
<gene>
    <name evidence="9" type="ORF">IFM89_037807</name>
</gene>
<feature type="compositionally biased region" description="Basic and acidic residues" evidence="7">
    <location>
        <begin position="153"/>
        <end position="162"/>
    </location>
</feature>
<keyword evidence="2" id="KW-0902">Two-component regulatory system</keyword>
<organism evidence="9 10">
    <name type="scientific">Coptis chinensis</name>
    <dbReference type="NCBI Taxonomy" id="261450"/>
    <lineage>
        <taxon>Eukaryota</taxon>
        <taxon>Viridiplantae</taxon>
        <taxon>Streptophyta</taxon>
        <taxon>Embryophyta</taxon>
        <taxon>Tracheophyta</taxon>
        <taxon>Spermatophyta</taxon>
        <taxon>Magnoliopsida</taxon>
        <taxon>Ranunculales</taxon>
        <taxon>Ranunculaceae</taxon>
        <taxon>Coptidoideae</taxon>
        <taxon>Coptis</taxon>
    </lineage>
</organism>
<dbReference type="Pfam" id="PF00072">
    <property type="entry name" value="Response_reg"/>
    <property type="match status" value="1"/>
</dbReference>
<dbReference type="PANTHER" id="PTHR43874:SF217">
    <property type="entry name" value="TWO-COMPONENT RESPONSE REGULATOR ORR24-LIKE ISOFORM X1"/>
    <property type="match status" value="1"/>
</dbReference>
<dbReference type="InterPro" id="IPR006447">
    <property type="entry name" value="Myb_dom_plants"/>
</dbReference>
<dbReference type="FunFam" id="1.10.10.60:FF:000007">
    <property type="entry name" value="Two-component response regulator"/>
    <property type="match status" value="1"/>
</dbReference>
<keyword evidence="6" id="KW-0597">Phosphoprotein</keyword>
<dbReference type="SUPFAM" id="SSF46689">
    <property type="entry name" value="Homeodomain-like"/>
    <property type="match status" value="1"/>
</dbReference>
<evidence type="ECO:0000256" key="7">
    <source>
        <dbReference type="SAM" id="MobiDB-lite"/>
    </source>
</evidence>
<dbReference type="NCBIfam" id="TIGR01557">
    <property type="entry name" value="myb_SHAQKYF"/>
    <property type="match status" value="1"/>
</dbReference>
<dbReference type="CDD" id="cd17584">
    <property type="entry name" value="REC_typeB_ARR-like"/>
    <property type="match status" value="1"/>
</dbReference>
<proteinExistence type="predicted"/>
<evidence type="ECO:0000256" key="1">
    <source>
        <dbReference type="ARBA" id="ARBA00004123"/>
    </source>
</evidence>
<comment type="subcellular location">
    <subcellularLocation>
        <location evidence="1">Nucleus</location>
    </subcellularLocation>
</comment>
<dbReference type="InterPro" id="IPR001789">
    <property type="entry name" value="Sig_transdc_resp-reg_receiver"/>
</dbReference>
<dbReference type="AlphaFoldDB" id="A0A835M8H4"/>
<dbReference type="Gene3D" id="3.40.50.2300">
    <property type="match status" value="1"/>
</dbReference>
<dbReference type="GO" id="GO:0000160">
    <property type="term" value="P:phosphorelay signal transduction system"/>
    <property type="evidence" value="ECO:0007669"/>
    <property type="project" value="UniProtKB-KW"/>
</dbReference>
<accession>A0A835M8H4</accession>
<evidence type="ECO:0000259" key="8">
    <source>
        <dbReference type="PROSITE" id="PS50110"/>
    </source>
</evidence>
<feature type="region of interest" description="Disordered" evidence="7">
    <location>
        <begin position="153"/>
        <end position="180"/>
    </location>
</feature>
<dbReference type="PANTHER" id="PTHR43874">
    <property type="entry name" value="TWO-COMPONENT RESPONSE REGULATOR"/>
    <property type="match status" value="1"/>
</dbReference>
<dbReference type="EMBL" id="JADFTS010000003">
    <property type="protein sequence ID" value="KAF9617664.1"/>
    <property type="molecule type" value="Genomic_DNA"/>
</dbReference>
<feature type="region of interest" description="Disordered" evidence="7">
    <location>
        <begin position="498"/>
        <end position="519"/>
    </location>
</feature>
<reference evidence="9 10" key="1">
    <citation type="submission" date="2020-10" db="EMBL/GenBank/DDBJ databases">
        <title>The Coptis chinensis genome and diversification of protoberbering-type alkaloids.</title>
        <authorList>
            <person name="Wang B."/>
            <person name="Shu S."/>
            <person name="Song C."/>
            <person name="Liu Y."/>
        </authorList>
    </citation>
    <scope>NUCLEOTIDE SEQUENCE [LARGE SCALE GENOMIC DNA]</scope>
    <source>
        <strain evidence="9">HL-2020</strain>
        <tissue evidence="9">Leaf</tissue>
    </source>
</reference>
<dbReference type="Gene3D" id="1.10.10.60">
    <property type="entry name" value="Homeodomain-like"/>
    <property type="match status" value="1"/>
</dbReference>
<dbReference type="SUPFAM" id="SSF52172">
    <property type="entry name" value="CheY-like"/>
    <property type="match status" value="1"/>
</dbReference>
<evidence type="ECO:0000256" key="2">
    <source>
        <dbReference type="ARBA" id="ARBA00023012"/>
    </source>
</evidence>
<keyword evidence="10" id="KW-1185">Reference proteome</keyword>
<feature type="compositionally biased region" description="Acidic residues" evidence="7">
    <location>
        <begin position="1"/>
        <end position="10"/>
    </location>
</feature>
<feature type="region of interest" description="Disordered" evidence="7">
    <location>
        <begin position="1"/>
        <end position="26"/>
    </location>
</feature>
<feature type="compositionally biased region" description="Polar residues" evidence="7">
    <location>
        <begin position="499"/>
        <end position="508"/>
    </location>
</feature>